<organism evidence="2">
    <name type="scientific">Musa acuminata subsp. malaccensis</name>
    <name type="common">Wild banana</name>
    <name type="synonym">Musa malaccensis</name>
    <dbReference type="NCBI Taxonomy" id="214687"/>
    <lineage>
        <taxon>Eukaryota</taxon>
        <taxon>Viridiplantae</taxon>
        <taxon>Streptophyta</taxon>
        <taxon>Embryophyta</taxon>
        <taxon>Tracheophyta</taxon>
        <taxon>Spermatophyta</taxon>
        <taxon>Magnoliopsida</taxon>
        <taxon>Liliopsida</taxon>
        <taxon>Zingiberales</taxon>
        <taxon>Musaceae</taxon>
        <taxon>Musa</taxon>
    </lineage>
</organism>
<accession>A0A8D7AVR6</accession>
<name>A0A8D7AVR6_MUSAM</name>
<evidence type="ECO:0000313" key="2">
    <source>
        <dbReference type="EMBL" id="CAG1856629.1"/>
    </source>
</evidence>
<dbReference type="AlphaFoldDB" id="A0A8D7AVR6"/>
<sequence>MDVMSHFLISALGTVTVSTPSFIAARTWSTLAVSGKRKRCRNLPLLRSTQCQLSVPSSLSIFRSPLIWRIRPSSTSTFSSSFLSPGRSALKTCASGVSFQSTRAPTKADDSLGKYNGEGRGRERRGEEGPNVKPSRESHGSGKKGSKALIRREPNPKPPGMRAILGSKRSRLANEGKSCGRSGLL</sequence>
<feature type="region of interest" description="Disordered" evidence="1">
    <location>
        <begin position="100"/>
        <end position="185"/>
    </location>
</feature>
<evidence type="ECO:0000256" key="1">
    <source>
        <dbReference type="SAM" id="MobiDB-lite"/>
    </source>
</evidence>
<protein>
    <submittedName>
        <fullName evidence="2">(wild Malaysian banana) hypothetical protein</fullName>
    </submittedName>
</protein>
<gene>
    <name evidence="2" type="ORF">GSMUA_40090.1</name>
</gene>
<proteinExistence type="predicted"/>
<feature type="compositionally biased region" description="Basic and acidic residues" evidence="1">
    <location>
        <begin position="106"/>
        <end position="140"/>
    </location>
</feature>
<dbReference type="EMBL" id="HG996473">
    <property type="protein sequence ID" value="CAG1856629.1"/>
    <property type="molecule type" value="Genomic_DNA"/>
</dbReference>
<reference evidence="2" key="1">
    <citation type="submission" date="2021-03" db="EMBL/GenBank/DDBJ databases">
        <authorList>
            <consortium name="Genoscope - CEA"/>
            <person name="William W."/>
        </authorList>
    </citation>
    <scope>NUCLEOTIDE SEQUENCE</scope>
    <source>
        <strain evidence="2">Doubled-haploid Pahang</strain>
    </source>
</reference>